<feature type="domain" description="Neprosin PEP catalytic" evidence="1">
    <location>
        <begin position="186"/>
        <end position="451"/>
    </location>
</feature>
<dbReference type="PROSITE" id="PS52045">
    <property type="entry name" value="NEPROSIN_PEP_CD"/>
    <property type="match status" value="1"/>
</dbReference>
<protein>
    <recommendedName>
        <fullName evidence="1">Neprosin PEP catalytic domain-containing protein</fullName>
    </recommendedName>
</protein>
<name>A0A9W8TIS2_9PEZI</name>
<dbReference type="PANTHER" id="PTHR31589:SF110">
    <property type="entry name" value="PROTEIN, PUTATIVE (DUF239)-RELATED"/>
    <property type="match status" value="1"/>
</dbReference>
<evidence type="ECO:0000313" key="3">
    <source>
        <dbReference type="Proteomes" id="UP001148614"/>
    </source>
</evidence>
<organism evidence="2 3">
    <name type="scientific">Xylaria arbuscula</name>
    <dbReference type="NCBI Taxonomy" id="114810"/>
    <lineage>
        <taxon>Eukaryota</taxon>
        <taxon>Fungi</taxon>
        <taxon>Dikarya</taxon>
        <taxon>Ascomycota</taxon>
        <taxon>Pezizomycotina</taxon>
        <taxon>Sordariomycetes</taxon>
        <taxon>Xylariomycetidae</taxon>
        <taxon>Xylariales</taxon>
        <taxon>Xylariaceae</taxon>
        <taxon>Xylaria</taxon>
    </lineage>
</organism>
<accession>A0A9W8TIS2</accession>
<keyword evidence="3" id="KW-1185">Reference proteome</keyword>
<dbReference type="AlphaFoldDB" id="A0A9W8TIS2"/>
<dbReference type="InterPro" id="IPR053168">
    <property type="entry name" value="Glutamic_endopeptidase"/>
</dbReference>
<evidence type="ECO:0000259" key="1">
    <source>
        <dbReference type="PROSITE" id="PS52045"/>
    </source>
</evidence>
<dbReference type="EMBL" id="JANPWZ010001666">
    <property type="protein sequence ID" value="KAJ3564076.1"/>
    <property type="molecule type" value="Genomic_DNA"/>
</dbReference>
<dbReference type="Pfam" id="PF03080">
    <property type="entry name" value="Neprosin"/>
    <property type="match status" value="1"/>
</dbReference>
<gene>
    <name evidence="2" type="ORF">NPX13_g7970</name>
</gene>
<evidence type="ECO:0000313" key="2">
    <source>
        <dbReference type="EMBL" id="KAJ3564076.1"/>
    </source>
</evidence>
<dbReference type="VEuPathDB" id="FungiDB:F4678DRAFT_447167"/>
<dbReference type="InterPro" id="IPR004314">
    <property type="entry name" value="Neprosin"/>
</dbReference>
<dbReference type="PANTHER" id="PTHR31589">
    <property type="entry name" value="PROTEIN, PUTATIVE (DUF239)-RELATED-RELATED"/>
    <property type="match status" value="1"/>
</dbReference>
<proteinExistence type="predicted"/>
<reference evidence="2" key="1">
    <citation type="submission" date="2022-07" db="EMBL/GenBank/DDBJ databases">
        <title>Genome Sequence of Xylaria arbuscula.</title>
        <authorList>
            <person name="Buettner E."/>
        </authorList>
    </citation>
    <scope>NUCLEOTIDE SEQUENCE</scope>
    <source>
        <strain evidence="2">VT107</strain>
    </source>
</reference>
<sequence length="454" mass="48522">MASIITSSAPSSAVMRKMVRQWHPSRKDEVSTALYLAPLRTRASSIQDPFFEGFPIVQYSKSTMQLSIFKTAAFAVALQTTSATPIRARNDGLDVVATTTTTNGQVIDWVVPESQLKGNVATPPAAPPATKRSAPSELIRALLDRNADAQGPNGTVPIPRTGTIAKGTKRLPTKKDDENTFKIAAAADGNAGQHWYASSGQSVTNKGGKGTFSLFKAFTSNNADFSLLQTAVIRTNAAHAGTAAVTQTVEAGWINYPNQVADPHLFSYFTTNGYSQDADNVGGWNRDVAGWVQVDSQLYPGVSFSPLSTDGGDQYELEIGYTLDSGNWWLWCLDRFIGYYPASLFSQGVNAADTLADHSDVIDFYGEIYNSQADLTSTDMGSGEFPAAGYGKSAYIHNIVYVNGDGNYADYNGQDQLVVSDTARYDIAPSWSSGSSWGSYFYLGGPGAGGAIGA</sequence>
<dbReference type="Proteomes" id="UP001148614">
    <property type="component" value="Unassembled WGS sequence"/>
</dbReference>
<comment type="caution">
    <text evidence="2">The sequence shown here is derived from an EMBL/GenBank/DDBJ whole genome shotgun (WGS) entry which is preliminary data.</text>
</comment>